<dbReference type="OMA" id="CRTESKH"/>
<protein>
    <submittedName>
        <fullName evidence="7">Blue copper protein</fullName>
    </submittedName>
</protein>
<reference evidence="7 8" key="1">
    <citation type="submission" date="2017-07" db="EMBL/GenBank/DDBJ databases">
        <title>An improved, manually edited Actinidia chinensis var. chinensis (kiwifruit) genome highlights the challenges associated with draft genomes and gene prediction in plants.</title>
        <authorList>
            <person name="Pilkington S."/>
            <person name="Crowhurst R."/>
            <person name="Hilario E."/>
            <person name="Nardozza S."/>
            <person name="Fraser L."/>
            <person name="Peng Y."/>
            <person name="Gunaseelan K."/>
            <person name="Simpson R."/>
            <person name="Tahir J."/>
            <person name="Deroles S."/>
            <person name="Templeton K."/>
            <person name="Luo Z."/>
            <person name="Davy M."/>
            <person name="Cheng C."/>
            <person name="Mcneilage M."/>
            <person name="Scaglione D."/>
            <person name="Liu Y."/>
            <person name="Zhang Q."/>
            <person name="Datson P."/>
            <person name="De Silva N."/>
            <person name="Gardiner S."/>
            <person name="Bassett H."/>
            <person name="Chagne D."/>
            <person name="Mccallum J."/>
            <person name="Dzierzon H."/>
            <person name="Deng C."/>
            <person name="Wang Y.-Y."/>
            <person name="Barron N."/>
            <person name="Manako K."/>
            <person name="Bowen J."/>
            <person name="Foster T."/>
            <person name="Erridge Z."/>
            <person name="Tiffin H."/>
            <person name="Waite C."/>
            <person name="Davies K."/>
            <person name="Grierson E."/>
            <person name="Laing W."/>
            <person name="Kirk R."/>
            <person name="Chen X."/>
            <person name="Wood M."/>
            <person name="Montefiori M."/>
            <person name="Brummell D."/>
            <person name="Schwinn K."/>
            <person name="Catanach A."/>
            <person name="Fullerton C."/>
            <person name="Li D."/>
            <person name="Meiyalaghan S."/>
            <person name="Nieuwenhuizen N."/>
            <person name="Read N."/>
            <person name="Prakash R."/>
            <person name="Hunter D."/>
            <person name="Zhang H."/>
            <person name="Mckenzie M."/>
            <person name="Knabel M."/>
            <person name="Harris A."/>
            <person name="Allan A."/>
            <person name="Chen A."/>
            <person name="Janssen B."/>
            <person name="Plunkett B."/>
            <person name="Dwamena C."/>
            <person name="Voogd C."/>
            <person name="Leif D."/>
            <person name="Lafferty D."/>
            <person name="Souleyre E."/>
            <person name="Varkonyi-Gasic E."/>
            <person name="Gambi F."/>
            <person name="Hanley J."/>
            <person name="Yao J.-L."/>
            <person name="Cheung J."/>
            <person name="David K."/>
            <person name="Warren B."/>
            <person name="Marsh K."/>
            <person name="Snowden K."/>
            <person name="Lin-Wang K."/>
            <person name="Brian L."/>
            <person name="Martinez-Sanchez M."/>
            <person name="Wang M."/>
            <person name="Ileperuma N."/>
            <person name="Macnee N."/>
            <person name="Campin R."/>
            <person name="Mcatee P."/>
            <person name="Drummond R."/>
            <person name="Espley R."/>
            <person name="Ireland H."/>
            <person name="Wu R."/>
            <person name="Atkinson R."/>
            <person name="Karunairetnam S."/>
            <person name="Bulley S."/>
            <person name="Chunkath S."/>
            <person name="Hanley Z."/>
            <person name="Storey R."/>
            <person name="Thrimawithana A."/>
            <person name="Thomson S."/>
            <person name="David C."/>
            <person name="Testolin R."/>
        </authorList>
    </citation>
    <scope>NUCLEOTIDE SEQUENCE [LARGE SCALE GENOMIC DNA]</scope>
    <source>
        <strain evidence="8">cv. Red5</strain>
        <tissue evidence="7">Young leaf</tissue>
    </source>
</reference>
<evidence type="ECO:0000256" key="5">
    <source>
        <dbReference type="SAM" id="SignalP"/>
    </source>
</evidence>
<dbReference type="FunFam" id="2.60.40.420:FF:000003">
    <property type="entry name" value="Blue copper"/>
    <property type="match status" value="1"/>
</dbReference>
<keyword evidence="2" id="KW-0325">Glycoprotein</keyword>
<name>A0A2R6RR13_ACTCC</name>
<evidence type="ECO:0000259" key="6">
    <source>
        <dbReference type="PROSITE" id="PS51485"/>
    </source>
</evidence>
<dbReference type="Gramene" id="PSS32447">
    <property type="protein sequence ID" value="PSS32447"/>
    <property type="gene ID" value="CEY00_Acc02746"/>
</dbReference>
<dbReference type="EMBL" id="NKQK01000003">
    <property type="protein sequence ID" value="PSS32447.1"/>
    <property type="molecule type" value="Genomic_DNA"/>
</dbReference>
<evidence type="ECO:0000256" key="1">
    <source>
        <dbReference type="ARBA" id="ARBA00022723"/>
    </source>
</evidence>
<dbReference type="SUPFAM" id="SSF49503">
    <property type="entry name" value="Cupredoxins"/>
    <property type="match status" value="1"/>
</dbReference>
<dbReference type="InParanoid" id="A0A2R6RR13"/>
<evidence type="ECO:0000256" key="4">
    <source>
        <dbReference type="SAM" id="Phobius"/>
    </source>
</evidence>
<dbReference type="STRING" id="1590841.A0A2R6RR13"/>
<keyword evidence="8" id="KW-1185">Reference proteome</keyword>
<dbReference type="Pfam" id="PF02298">
    <property type="entry name" value="Cu_bind_like"/>
    <property type="match status" value="1"/>
</dbReference>
<keyword evidence="4" id="KW-1133">Transmembrane helix</keyword>
<accession>A0A2R6RR13</accession>
<comment type="caution">
    <text evidence="7">The sequence shown here is derived from an EMBL/GenBank/DDBJ whole genome shotgun (WGS) entry which is preliminary data.</text>
</comment>
<dbReference type="GO" id="GO:0009055">
    <property type="term" value="F:electron transfer activity"/>
    <property type="evidence" value="ECO:0007669"/>
    <property type="project" value="InterPro"/>
</dbReference>
<dbReference type="InterPro" id="IPR008972">
    <property type="entry name" value="Cupredoxin"/>
</dbReference>
<feature type="chain" id="PRO_5015356330" evidence="5">
    <location>
        <begin position="22"/>
        <end position="187"/>
    </location>
</feature>
<reference evidence="8" key="2">
    <citation type="journal article" date="2018" name="BMC Genomics">
        <title>A manually annotated Actinidia chinensis var. chinensis (kiwifruit) genome highlights the challenges associated with draft genomes and gene prediction in plants.</title>
        <authorList>
            <person name="Pilkington S.M."/>
            <person name="Crowhurst R."/>
            <person name="Hilario E."/>
            <person name="Nardozza S."/>
            <person name="Fraser L."/>
            <person name="Peng Y."/>
            <person name="Gunaseelan K."/>
            <person name="Simpson R."/>
            <person name="Tahir J."/>
            <person name="Deroles S.C."/>
            <person name="Templeton K."/>
            <person name="Luo Z."/>
            <person name="Davy M."/>
            <person name="Cheng C."/>
            <person name="McNeilage M."/>
            <person name="Scaglione D."/>
            <person name="Liu Y."/>
            <person name="Zhang Q."/>
            <person name="Datson P."/>
            <person name="De Silva N."/>
            <person name="Gardiner S.E."/>
            <person name="Bassett H."/>
            <person name="Chagne D."/>
            <person name="McCallum J."/>
            <person name="Dzierzon H."/>
            <person name="Deng C."/>
            <person name="Wang Y.Y."/>
            <person name="Barron L."/>
            <person name="Manako K."/>
            <person name="Bowen J."/>
            <person name="Foster T.M."/>
            <person name="Erridge Z.A."/>
            <person name="Tiffin H."/>
            <person name="Waite C.N."/>
            <person name="Davies K.M."/>
            <person name="Grierson E.P."/>
            <person name="Laing W.A."/>
            <person name="Kirk R."/>
            <person name="Chen X."/>
            <person name="Wood M."/>
            <person name="Montefiori M."/>
            <person name="Brummell D.A."/>
            <person name="Schwinn K.E."/>
            <person name="Catanach A."/>
            <person name="Fullerton C."/>
            <person name="Li D."/>
            <person name="Meiyalaghan S."/>
            <person name="Nieuwenhuizen N."/>
            <person name="Read N."/>
            <person name="Prakash R."/>
            <person name="Hunter D."/>
            <person name="Zhang H."/>
            <person name="McKenzie M."/>
            <person name="Knabel M."/>
            <person name="Harris A."/>
            <person name="Allan A.C."/>
            <person name="Gleave A."/>
            <person name="Chen A."/>
            <person name="Janssen B.J."/>
            <person name="Plunkett B."/>
            <person name="Ampomah-Dwamena C."/>
            <person name="Voogd C."/>
            <person name="Leif D."/>
            <person name="Lafferty D."/>
            <person name="Souleyre E.J.F."/>
            <person name="Varkonyi-Gasic E."/>
            <person name="Gambi F."/>
            <person name="Hanley J."/>
            <person name="Yao J.L."/>
            <person name="Cheung J."/>
            <person name="David K.M."/>
            <person name="Warren B."/>
            <person name="Marsh K."/>
            <person name="Snowden K.C."/>
            <person name="Lin-Wang K."/>
            <person name="Brian L."/>
            <person name="Martinez-Sanchez M."/>
            <person name="Wang M."/>
            <person name="Ileperuma N."/>
            <person name="Macnee N."/>
            <person name="Campin R."/>
            <person name="McAtee P."/>
            <person name="Drummond R.S.M."/>
            <person name="Espley R.V."/>
            <person name="Ireland H.S."/>
            <person name="Wu R."/>
            <person name="Atkinson R.G."/>
            <person name="Karunairetnam S."/>
            <person name="Bulley S."/>
            <person name="Chunkath S."/>
            <person name="Hanley Z."/>
            <person name="Storey R."/>
            <person name="Thrimawithana A.H."/>
            <person name="Thomson S."/>
            <person name="David C."/>
            <person name="Testolin R."/>
            <person name="Huang H."/>
            <person name="Hellens R.P."/>
            <person name="Schaffer R.J."/>
        </authorList>
    </citation>
    <scope>NUCLEOTIDE SEQUENCE [LARGE SCALE GENOMIC DNA]</scope>
    <source>
        <strain evidence="8">cv. Red5</strain>
    </source>
</reference>
<dbReference type="AlphaFoldDB" id="A0A2R6RR13"/>
<feature type="compositionally biased region" description="Polar residues" evidence="3">
    <location>
        <begin position="139"/>
        <end position="150"/>
    </location>
</feature>
<feature type="region of interest" description="Disordered" evidence="3">
    <location>
        <begin position="125"/>
        <end position="152"/>
    </location>
</feature>
<feature type="domain" description="Phytocyanin" evidence="6">
    <location>
        <begin position="22"/>
        <end position="120"/>
    </location>
</feature>
<evidence type="ECO:0000313" key="7">
    <source>
        <dbReference type="EMBL" id="PSS32447.1"/>
    </source>
</evidence>
<dbReference type="InterPro" id="IPR039391">
    <property type="entry name" value="Phytocyanin-like"/>
</dbReference>
<feature type="transmembrane region" description="Helical" evidence="4">
    <location>
        <begin position="160"/>
        <end position="186"/>
    </location>
</feature>
<dbReference type="InterPro" id="IPR003245">
    <property type="entry name" value="Phytocyanin_dom"/>
</dbReference>
<keyword evidence="4" id="KW-0812">Transmembrane</keyword>
<dbReference type="PANTHER" id="PTHR33021">
    <property type="entry name" value="BLUE COPPER PROTEIN"/>
    <property type="match status" value="1"/>
</dbReference>
<gene>
    <name evidence="7" type="ORF">CEY00_Acc02746</name>
</gene>
<dbReference type="PROSITE" id="PS51485">
    <property type="entry name" value="PHYTOCYANIN"/>
    <property type="match status" value="1"/>
</dbReference>
<dbReference type="PANTHER" id="PTHR33021:SF70">
    <property type="entry name" value="PHYTOCYANIN DOMAIN-CONTAINING PROTEIN"/>
    <property type="match status" value="1"/>
</dbReference>
<keyword evidence="1" id="KW-0479">Metal-binding</keyword>
<dbReference type="GO" id="GO:0046872">
    <property type="term" value="F:metal ion binding"/>
    <property type="evidence" value="ECO:0007669"/>
    <property type="project" value="UniProtKB-KW"/>
</dbReference>
<dbReference type="CDD" id="cd04216">
    <property type="entry name" value="Phytocyanin"/>
    <property type="match status" value="1"/>
</dbReference>
<evidence type="ECO:0000256" key="3">
    <source>
        <dbReference type="SAM" id="MobiDB-lite"/>
    </source>
</evidence>
<dbReference type="OrthoDB" id="581242at2759"/>
<organism evidence="7 8">
    <name type="scientific">Actinidia chinensis var. chinensis</name>
    <name type="common">Chinese soft-hair kiwi</name>
    <dbReference type="NCBI Taxonomy" id="1590841"/>
    <lineage>
        <taxon>Eukaryota</taxon>
        <taxon>Viridiplantae</taxon>
        <taxon>Streptophyta</taxon>
        <taxon>Embryophyta</taxon>
        <taxon>Tracheophyta</taxon>
        <taxon>Spermatophyta</taxon>
        <taxon>Magnoliopsida</taxon>
        <taxon>eudicotyledons</taxon>
        <taxon>Gunneridae</taxon>
        <taxon>Pentapetalae</taxon>
        <taxon>asterids</taxon>
        <taxon>Ericales</taxon>
        <taxon>Actinidiaceae</taxon>
        <taxon>Actinidia</taxon>
    </lineage>
</organism>
<dbReference type="Proteomes" id="UP000241394">
    <property type="component" value="Chromosome LG3"/>
</dbReference>
<evidence type="ECO:0000256" key="2">
    <source>
        <dbReference type="ARBA" id="ARBA00023180"/>
    </source>
</evidence>
<proteinExistence type="predicted"/>
<dbReference type="GO" id="GO:0005886">
    <property type="term" value="C:plasma membrane"/>
    <property type="evidence" value="ECO:0007669"/>
    <property type="project" value="TreeGrafter"/>
</dbReference>
<keyword evidence="5" id="KW-0732">Signal</keyword>
<feature type="signal peptide" evidence="5">
    <location>
        <begin position="1"/>
        <end position="21"/>
    </location>
</feature>
<sequence length="187" mass="19674">MAKQLLVGVLAIFGLTLTCKATVYTVGDNSGWDISTDLDTWTMDKRFVVGDMLMFQFSSYHSVSEVTKQSYEGCNTTNVLQSSSNGNTSFPLTAPGDRYFVCGNKLHCLGGMKLHVHVEENQGALSPATAASAPESGATLPTSPSTKSDNPSAVVPSSAVLVHGGISVVSLVLGFVGFVASTMCWLV</sequence>
<dbReference type="Gene3D" id="2.60.40.420">
    <property type="entry name" value="Cupredoxins - blue copper proteins"/>
    <property type="match status" value="1"/>
</dbReference>
<evidence type="ECO:0000313" key="8">
    <source>
        <dbReference type="Proteomes" id="UP000241394"/>
    </source>
</evidence>
<keyword evidence="4" id="KW-0472">Membrane</keyword>